<dbReference type="STRING" id="745531.A0A0C3RX66"/>
<feature type="domain" description="Tyrosine specific protein phosphatases" evidence="7">
    <location>
        <begin position="72"/>
        <end position="130"/>
    </location>
</feature>
<dbReference type="CDD" id="cd14498">
    <property type="entry name" value="DSP"/>
    <property type="match status" value="1"/>
</dbReference>
<proteinExistence type="inferred from homology"/>
<evidence type="ECO:0000256" key="4">
    <source>
        <dbReference type="ARBA" id="ARBA00022912"/>
    </source>
</evidence>
<feature type="compositionally biased region" description="Low complexity" evidence="5">
    <location>
        <begin position="289"/>
        <end position="305"/>
    </location>
</feature>
<dbReference type="GO" id="GO:0004725">
    <property type="term" value="F:protein tyrosine phosphatase activity"/>
    <property type="evidence" value="ECO:0007669"/>
    <property type="project" value="UniProtKB-EC"/>
</dbReference>
<dbReference type="PANTHER" id="PTHR45848:SF4">
    <property type="entry name" value="DUAL SPECIFICITY PROTEIN PHOSPHATASE 12"/>
    <property type="match status" value="1"/>
</dbReference>
<dbReference type="InterPro" id="IPR000340">
    <property type="entry name" value="Dual-sp_phosphatase_cat-dom"/>
</dbReference>
<dbReference type="PANTHER" id="PTHR45848">
    <property type="entry name" value="DUAL SPECIFICITY PROTEIN PHOSPHATASE 12 FAMILY MEMBER"/>
    <property type="match status" value="1"/>
</dbReference>
<dbReference type="InterPro" id="IPR029021">
    <property type="entry name" value="Prot-tyrosine_phosphatase-like"/>
</dbReference>
<dbReference type="PROSITE" id="PS50056">
    <property type="entry name" value="TYR_PHOSPHATASE_2"/>
    <property type="match status" value="1"/>
</dbReference>
<evidence type="ECO:0000256" key="1">
    <source>
        <dbReference type="ARBA" id="ARBA00008601"/>
    </source>
</evidence>
<sequence>MHATDANDSWGMNEVVSNLWLGDLSSAQNTEKLRQNNVHSILSAMRGKVVVEETFNRLQISLDDTEEQDILKHLVVAITFIQSELDKGRGVLVHCMAGISRSTSLVAAYLMYSRNLSSEEALNLIRKARPMVEPNENFLAQLRLFYQASCKVSMHDKAIRMYYLERMVKGILNGEDLDRAVLAIPGPSSREVATSSRKEPRRRIRCKMCRQELATRENMQDHGQLFSPSPAVAYSPVIMSSPSPPDALDSTLANDILDQAAVQSSVIDEAEELGRKLSETVTLTENNTSRDGASDDLLSDSNSEDTTGERAMRTSPPAISAVPNARRHPPLPHSTKAAPRLAHPSDISAQLYSNPAIAALRPGLSVVPTPSPSLSLVPSGPQTPSARLQSSSPILINPKCSGYFVEPLKWMEPILEQGQLSGKIMCPNKKCNAKLGNYDWAGVCCSCKEWVVPGFCIHRSKVDEVV</sequence>
<keyword evidence="9" id="KW-1185">Reference proteome</keyword>
<dbReference type="PROSITE" id="PS00383">
    <property type="entry name" value="TYR_PHOSPHATASE_1"/>
    <property type="match status" value="1"/>
</dbReference>
<feature type="region of interest" description="Disordered" evidence="5">
    <location>
        <begin position="282"/>
        <end position="339"/>
    </location>
</feature>
<evidence type="ECO:0000259" key="6">
    <source>
        <dbReference type="PROSITE" id="PS50054"/>
    </source>
</evidence>
<keyword evidence="4" id="KW-0904">Protein phosphatase</keyword>
<dbReference type="SUPFAM" id="SSF52799">
    <property type="entry name" value="(Phosphotyrosine protein) phosphatases II"/>
    <property type="match status" value="1"/>
</dbReference>
<evidence type="ECO:0000259" key="7">
    <source>
        <dbReference type="PROSITE" id="PS50056"/>
    </source>
</evidence>
<dbReference type="AlphaFoldDB" id="A0A0C3RX66"/>
<dbReference type="SMART" id="SM00195">
    <property type="entry name" value="DSPc"/>
    <property type="match status" value="1"/>
</dbReference>
<keyword evidence="3" id="KW-0378">Hydrolase</keyword>
<dbReference type="InterPro" id="IPR016130">
    <property type="entry name" value="Tyr_Pase_AS"/>
</dbReference>
<dbReference type="Pfam" id="PF00782">
    <property type="entry name" value="DSPc"/>
    <property type="match status" value="1"/>
</dbReference>
<protein>
    <recommendedName>
        <fullName evidence="2">protein-tyrosine-phosphatase</fullName>
        <ecNumber evidence="2">3.1.3.48</ecNumber>
    </recommendedName>
</protein>
<dbReference type="Gene3D" id="3.90.190.10">
    <property type="entry name" value="Protein tyrosine phosphatase superfamily"/>
    <property type="match status" value="1"/>
</dbReference>
<evidence type="ECO:0000256" key="3">
    <source>
        <dbReference type="ARBA" id="ARBA00022801"/>
    </source>
</evidence>
<comment type="similarity">
    <text evidence="1">Belongs to the protein-tyrosine phosphatase family. Non-receptor class dual specificity subfamily.</text>
</comment>
<dbReference type="GO" id="GO:0005634">
    <property type="term" value="C:nucleus"/>
    <property type="evidence" value="ECO:0007669"/>
    <property type="project" value="TreeGrafter"/>
</dbReference>
<organism evidence="8 9">
    <name type="scientific">Phlebiopsis gigantea (strain 11061_1 CR5-6)</name>
    <name type="common">White-rot fungus</name>
    <name type="synonym">Peniophora gigantea</name>
    <dbReference type="NCBI Taxonomy" id="745531"/>
    <lineage>
        <taxon>Eukaryota</taxon>
        <taxon>Fungi</taxon>
        <taxon>Dikarya</taxon>
        <taxon>Basidiomycota</taxon>
        <taxon>Agaricomycotina</taxon>
        <taxon>Agaricomycetes</taxon>
        <taxon>Polyporales</taxon>
        <taxon>Phanerochaetaceae</taxon>
        <taxon>Phlebiopsis</taxon>
    </lineage>
</organism>
<evidence type="ECO:0000256" key="5">
    <source>
        <dbReference type="SAM" id="MobiDB-lite"/>
    </source>
</evidence>
<dbReference type="HOGENOM" id="CLU_023312_4_0_1"/>
<name>A0A0C3RX66_PHLG1</name>
<evidence type="ECO:0000313" key="8">
    <source>
        <dbReference type="EMBL" id="KIP06351.1"/>
    </source>
</evidence>
<dbReference type="InterPro" id="IPR000387">
    <property type="entry name" value="Tyr_Pase_dom"/>
</dbReference>
<dbReference type="PROSITE" id="PS50054">
    <property type="entry name" value="TYR_PHOSPHATASE_DUAL"/>
    <property type="match status" value="1"/>
</dbReference>
<feature type="domain" description="Tyrosine-protein phosphatase" evidence="6">
    <location>
        <begin position="11"/>
        <end position="151"/>
    </location>
</feature>
<reference evidence="8 9" key="1">
    <citation type="journal article" date="2014" name="PLoS Genet.">
        <title>Analysis of the Phlebiopsis gigantea genome, transcriptome and secretome provides insight into its pioneer colonization strategies of wood.</title>
        <authorList>
            <person name="Hori C."/>
            <person name="Ishida T."/>
            <person name="Igarashi K."/>
            <person name="Samejima M."/>
            <person name="Suzuki H."/>
            <person name="Master E."/>
            <person name="Ferreira P."/>
            <person name="Ruiz-Duenas F.J."/>
            <person name="Held B."/>
            <person name="Canessa P."/>
            <person name="Larrondo L.F."/>
            <person name="Schmoll M."/>
            <person name="Druzhinina I.S."/>
            <person name="Kubicek C.P."/>
            <person name="Gaskell J.A."/>
            <person name="Kersten P."/>
            <person name="St John F."/>
            <person name="Glasner J."/>
            <person name="Sabat G."/>
            <person name="Splinter BonDurant S."/>
            <person name="Syed K."/>
            <person name="Yadav J."/>
            <person name="Mgbeahuruike A.C."/>
            <person name="Kovalchuk A."/>
            <person name="Asiegbu F.O."/>
            <person name="Lackner G."/>
            <person name="Hoffmeister D."/>
            <person name="Rencoret J."/>
            <person name="Gutierrez A."/>
            <person name="Sun H."/>
            <person name="Lindquist E."/>
            <person name="Barry K."/>
            <person name="Riley R."/>
            <person name="Grigoriev I.V."/>
            <person name="Henrissat B."/>
            <person name="Kues U."/>
            <person name="Berka R.M."/>
            <person name="Martinez A.T."/>
            <person name="Covert S.F."/>
            <person name="Blanchette R.A."/>
            <person name="Cullen D."/>
        </authorList>
    </citation>
    <scope>NUCLEOTIDE SEQUENCE [LARGE SCALE GENOMIC DNA]</scope>
    <source>
        <strain evidence="8 9">11061_1 CR5-6</strain>
    </source>
</reference>
<dbReference type="OrthoDB" id="2017893at2759"/>
<dbReference type="Proteomes" id="UP000053257">
    <property type="component" value="Unassembled WGS sequence"/>
</dbReference>
<evidence type="ECO:0000256" key="2">
    <source>
        <dbReference type="ARBA" id="ARBA00013064"/>
    </source>
</evidence>
<dbReference type="EMBL" id="KN840520">
    <property type="protein sequence ID" value="KIP06351.1"/>
    <property type="molecule type" value="Genomic_DNA"/>
</dbReference>
<accession>A0A0C3RX66</accession>
<dbReference type="GO" id="GO:0008138">
    <property type="term" value="F:protein tyrosine/serine/threonine phosphatase activity"/>
    <property type="evidence" value="ECO:0007669"/>
    <property type="project" value="TreeGrafter"/>
</dbReference>
<dbReference type="EC" id="3.1.3.48" evidence="2"/>
<gene>
    <name evidence="8" type="ORF">PHLGIDRAFT_19465</name>
</gene>
<dbReference type="InterPro" id="IPR020422">
    <property type="entry name" value="TYR_PHOSPHATASE_DUAL_dom"/>
</dbReference>
<evidence type="ECO:0000313" key="9">
    <source>
        <dbReference type="Proteomes" id="UP000053257"/>
    </source>
</evidence>